<name>E3ND58_CAERE</name>
<accession>E3ND58</accession>
<gene>
    <name evidence="2" type="ORF">CRE_29189</name>
</gene>
<dbReference type="EMBL" id="DS268606">
    <property type="protein sequence ID" value="EFO93493.1"/>
    <property type="molecule type" value="Genomic_DNA"/>
</dbReference>
<proteinExistence type="predicted"/>
<feature type="transmembrane region" description="Helical" evidence="1">
    <location>
        <begin position="73"/>
        <end position="96"/>
    </location>
</feature>
<dbReference type="Proteomes" id="UP000008281">
    <property type="component" value="Unassembled WGS sequence"/>
</dbReference>
<keyword evidence="1" id="KW-0812">Transmembrane</keyword>
<evidence type="ECO:0000313" key="2">
    <source>
        <dbReference type="EMBL" id="EFO93493.1"/>
    </source>
</evidence>
<keyword evidence="3" id="KW-1185">Reference proteome</keyword>
<dbReference type="HOGENOM" id="CLU_1455724_0_0_1"/>
<evidence type="ECO:0000256" key="1">
    <source>
        <dbReference type="SAM" id="Phobius"/>
    </source>
</evidence>
<keyword evidence="1" id="KW-1133">Transmembrane helix</keyword>
<feature type="transmembrane region" description="Helical" evidence="1">
    <location>
        <begin position="26"/>
        <end position="46"/>
    </location>
</feature>
<protein>
    <submittedName>
        <fullName evidence="2">Uncharacterized protein</fullName>
    </submittedName>
</protein>
<keyword evidence="1" id="KW-0472">Membrane</keyword>
<dbReference type="AlphaFoldDB" id="E3ND58"/>
<sequence length="192" mass="22914">MRKTFKQCQFEFNASEMNRFRWIDEYCTWAAFAKIALLIPMVMAVMSDEQVFKLKIRKNLCHEKKENKILDPVYFYSFSVTGCWQFLSGCYMIYIWRSVNRYRGIDDRKINVVLIISVELLSIVTLSVTIYQYFVLPSEKYIKMNSAFFYCIGYGVWSIIATGIYLKFLISYCKQLLNYCEQKNAVMWPDEF</sequence>
<feature type="transmembrane region" description="Helical" evidence="1">
    <location>
        <begin position="147"/>
        <end position="166"/>
    </location>
</feature>
<organism evidence="3">
    <name type="scientific">Caenorhabditis remanei</name>
    <name type="common">Caenorhabditis vulgaris</name>
    <dbReference type="NCBI Taxonomy" id="31234"/>
    <lineage>
        <taxon>Eukaryota</taxon>
        <taxon>Metazoa</taxon>
        <taxon>Ecdysozoa</taxon>
        <taxon>Nematoda</taxon>
        <taxon>Chromadorea</taxon>
        <taxon>Rhabditida</taxon>
        <taxon>Rhabditina</taxon>
        <taxon>Rhabditomorpha</taxon>
        <taxon>Rhabditoidea</taxon>
        <taxon>Rhabditidae</taxon>
        <taxon>Peloderinae</taxon>
        <taxon>Caenorhabditis</taxon>
    </lineage>
</organism>
<feature type="transmembrane region" description="Helical" evidence="1">
    <location>
        <begin position="112"/>
        <end position="135"/>
    </location>
</feature>
<dbReference type="InParanoid" id="E3ND58"/>
<reference evidence="2" key="1">
    <citation type="submission" date="2007-07" db="EMBL/GenBank/DDBJ databases">
        <title>PCAP assembly of the Caenorhabditis remanei genome.</title>
        <authorList>
            <consortium name="The Caenorhabditis remanei Sequencing Consortium"/>
            <person name="Wilson R.K."/>
        </authorList>
    </citation>
    <scope>NUCLEOTIDE SEQUENCE [LARGE SCALE GENOMIC DNA]</scope>
    <source>
        <strain evidence="2">PB4641</strain>
    </source>
</reference>
<evidence type="ECO:0000313" key="3">
    <source>
        <dbReference type="Proteomes" id="UP000008281"/>
    </source>
</evidence>